<dbReference type="InParanoid" id="A0A0H2R2T7"/>
<dbReference type="EMBL" id="KQ087014">
    <property type="protein sequence ID" value="KLO03798.1"/>
    <property type="molecule type" value="Genomic_DNA"/>
</dbReference>
<feature type="domain" description="Retrovirus-related Pol polyprotein from transposon TNT 1-94-like beta-barrel" evidence="1">
    <location>
        <begin position="4"/>
        <end position="59"/>
    </location>
</feature>
<feature type="non-terminal residue" evidence="2">
    <location>
        <position position="66"/>
    </location>
</feature>
<feature type="non-terminal residue" evidence="2">
    <location>
        <position position="1"/>
    </location>
</feature>
<dbReference type="AlphaFoldDB" id="A0A0H2R2T7"/>
<sequence length="66" mass="6890">PVPVQAADGRIFYATGRGDVAISLPNGSSTTDVTLKDTLYAKKMPATLISISRMDNSGYATLTRGG</sequence>
<gene>
    <name evidence="2" type="ORF">SCHPADRAFT_815715</name>
</gene>
<evidence type="ECO:0000313" key="2">
    <source>
        <dbReference type="EMBL" id="KLO03798.1"/>
    </source>
</evidence>
<organism evidence="2 3">
    <name type="scientific">Schizopora paradoxa</name>
    <dbReference type="NCBI Taxonomy" id="27342"/>
    <lineage>
        <taxon>Eukaryota</taxon>
        <taxon>Fungi</taxon>
        <taxon>Dikarya</taxon>
        <taxon>Basidiomycota</taxon>
        <taxon>Agaricomycotina</taxon>
        <taxon>Agaricomycetes</taxon>
        <taxon>Hymenochaetales</taxon>
        <taxon>Schizoporaceae</taxon>
        <taxon>Schizopora</taxon>
    </lineage>
</organism>
<protein>
    <recommendedName>
        <fullName evidence="1">Retrovirus-related Pol polyprotein from transposon TNT 1-94-like beta-barrel domain-containing protein</fullName>
    </recommendedName>
</protein>
<dbReference type="OrthoDB" id="3251181at2759"/>
<dbReference type="Proteomes" id="UP000053477">
    <property type="component" value="Unassembled WGS sequence"/>
</dbReference>
<dbReference type="InterPro" id="IPR054722">
    <property type="entry name" value="PolX-like_BBD"/>
</dbReference>
<keyword evidence="3" id="KW-1185">Reference proteome</keyword>
<dbReference type="Pfam" id="PF22936">
    <property type="entry name" value="Pol_BBD"/>
    <property type="match status" value="1"/>
</dbReference>
<reference evidence="2 3" key="1">
    <citation type="submission" date="2015-04" db="EMBL/GenBank/DDBJ databases">
        <title>Complete genome sequence of Schizopora paradoxa KUC8140, a cosmopolitan wood degrader in East Asia.</title>
        <authorList>
            <consortium name="DOE Joint Genome Institute"/>
            <person name="Min B."/>
            <person name="Park H."/>
            <person name="Jang Y."/>
            <person name="Kim J.-J."/>
            <person name="Kim K.H."/>
            <person name="Pangilinan J."/>
            <person name="Lipzen A."/>
            <person name="Riley R."/>
            <person name="Grigoriev I.V."/>
            <person name="Spatafora J.W."/>
            <person name="Choi I.-G."/>
        </authorList>
    </citation>
    <scope>NUCLEOTIDE SEQUENCE [LARGE SCALE GENOMIC DNA]</scope>
    <source>
        <strain evidence="2 3">KUC8140</strain>
    </source>
</reference>
<dbReference type="STRING" id="27342.A0A0H2R2T7"/>
<evidence type="ECO:0000313" key="3">
    <source>
        <dbReference type="Proteomes" id="UP000053477"/>
    </source>
</evidence>
<name>A0A0H2R2T7_9AGAM</name>
<accession>A0A0H2R2T7</accession>
<proteinExistence type="predicted"/>
<evidence type="ECO:0000259" key="1">
    <source>
        <dbReference type="Pfam" id="PF22936"/>
    </source>
</evidence>